<keyword evidence="4" id="KW-1185">Reference proteome</keyword>
<dbReference type="PROSITE" id="PS51257">
    <property type="entry name" value="PROKAR_LIPOPROTEIN"/>
    <property type="match status" value="1"/>
</dbReference>
<dbReference type="Proteomes" id="UP001596378">
    <property type="component" value="Unassembled WGS sequence"/>
</dbReference>
<evidence type="ECO:0000313" key="4">
    <source>
        <dbReference type="Proteomes" id="UP001596378"/>
    </source>
</evidence>
<feature type="chain" id="PRO_5046125289" evidence="2">
    <location>
        <begin position="22"/>
        <end position="472"/>
    </location>
</feature>
<dbReference type="RefSeq" id="WP_378048786.1">
    <property type="nucleotide sequence ID" value="NZ_JBHMDN010000018.1"/>
</dbReference>
<dbReference type="CDD" id="cd13585">
    <property type="entry name" value="PBP2_TMBP_like"/>
    <property type="match status" value="1"/>
</dbReference>
<dbReference type="InterPro" id="IPR050490">
    <property type="entry name" value="Bact_solute-bd_prot1"/>
</dbReference>
<accession>A0ABW2F4R5</accession>
<evidence type="ECO:0000313" key="3">
    <source>
        <dbReference type="EMBL" id="MFC7148206.1"/>
    </source>
</evidence>
<evidence type="ECO:0000256" key="1">
    <source>
        <dbReference type="SAM" id="MobiDB-lite"/>
    </source>
</evidence>
<organism evidence="3 4">
    <name type="scientific">Cohnella cellulosilytica</name>
    <dbReference type="NCBI Taxonomy" id="986710"/>
    <lineage>
        <taxon>Bacteria</taxon>
        <taxon>Bacillati</taxon>
        <taxon>Bacillota</taxon>
        <taxon>Bacilli</taxon>
        <taxon>Bacillales</taxon>
        <taxon>Paenibacillaceae</taxon>
        <taxon>Cohnella</taxon>
    </lineage>
</organism>
<dbReference type="InterPro" id="IPR006059">
    <property type="entry name" value="SBP"/>
</dbReference>
<feature type="region of interest" description="Disordered" evidence="1">
    <location>
        <begin position="28"/>
        <end position="53"/>
    </location>
</feature>
<gene>
    <name evidence="3" type="ORF">ACFQMJ_06605</name>
</gene>
<proteinExistence type="predicted"/>
<dbReference type="SUPFAM" id="SSF53850">
    <property type="entry name" value="Periplasmic binding protein-like II"/>
    <property type="match status" value="1"/>
</dbReference>
<comment type="caution">
    <text evidence="3">The sequence shown here is derived from an EMBL/GenBank/DDBJ whole genome shotgun (WGS) entry which is preliminary data.</text>
</comment>
<dbReference type="Gene3D" id="3.40.190.10">
    <property type="entry name" value="Periplasmic binding protein-like II"/>
    <property type="match status" value="1"/>
</dbReference>
<reference evidence="4" key="1">
    <citation type="journal article" date="2019" name="Int. J. Syst. Evol. Microbiol.">
        <title>The Global Catalogue of Microorganisms (GCM) 10K type strain sequencing project: providing services to taxonomists for standard genome sequencing and annotation.</title>
        <authorList>
            <consortium name="The Broad Institute Genomics Platform"/>
            <consortium name="The Broad Institute Genome Sequencing Center for Infectious Disease"/>
            <person name="Wu L."/>
            <person name="Ma J."/>
        </authorList>
    </citation>
    <scope>NUCLEOTIDE SEQUENCE [LARGE SCALE GENOMIC DNA]</scope>
    <source>
        <strain evidence="4">KCTC 12907</strain>
    </source>
</reference>
<sequence length="472" mass="51602">MFTFRKGLMTALAAVMFTAIVGCSGKPQEGTGASAPNDAEASSAAPASQSGGKSSVKFMYWGSPAEKAAVEQAIADFEAANPDIKIEGINVPGGDFYTKLTAMIAGNEAPDMSYSGPWKLKLGEDGYIYEFNELAKQYPEINQDGLLKYNEWKWAPDKSAGPFQASVTPSLVYNKQIFEELGVELPPTKAEEAWSWDEFVQVAKQLTLDKKGRNALDPNFDEKNIKQYGIKFSTGWNGYMPLVLSNGGNYLSEDGAEFGLNKPEAADAIQKLADLINVHHVNPTPSAAKSIPAPATALQSKRVAMTVDGSWVHADLAKTDMDWGVGVLPRMGGSYKTFFHGGSLIIYKNAKNLDATVKFYAWITDPKRVLSLHQGLWLPQYEEYYTNPELIETWASEMLPGRPAGFQDAVMKSTYENAVLAPEQGVKNFAEIEPMVSSALDEVWAGKKTARQALDGVVGKVKPLIKGWYFDD</sequence>
<dbReference type="PANTHER" id="PTHR43649:SF30">
    <property type="entry name" value="ABC TRANSPORTER SUBSTRATE-BINDING PROTEIN"/>
    <property type="match status" value="1"/>
</dbReference>
<name>A0ABW2F4R5_9BACL</name>
<keyword evidence="2" id="KW-0732">Signal</keyword>
<dbReference type="Pfam" id="PF01547">
    <property type="entry name" value="SBP_bac_1"/>
    <property type="match status" value="1"/>
</dbReference>
<protein>
    <submittedName>
        <fullName evidence="3">ABC transporter substrate-binding protein</fullName>
    </submittedName>
</protein>
<feature type="signal peptide" evidence="2">
    <location>
        <begin position="1"/>
        <end position="21"/>
    </location>
</feature>
<evidence type="ECO:0000256" key="2">
    <source>
        <dbReference type="SAM" id="SignalP"/>
    </source>
</evidence>
<dbReference type="EMBL" id="JBHTAI010000003">
    <property type="protein sequence ID" value="MFC7148206.1"/>
    <property type="molecule type" value="Genomic_DNA"/>
</dbReference>
<feature type="compositionally biased region" description="Low complexity" evidence="1">
    <location>
        <begin position="33"/>
        <end position="53"/>
    </location>
</feature>
<dbReference type="PANTHER" id="PTHR43649">
    <property type="entry name" value="ARABINOSE-BINDING PROTEIN-RELATED"/>
    <property type="match status" value="1"/>
</dbReference>